<comment type="caution">
    <text evidence="5">The sequence shown here is derived from an EMBL/GenBank/DDBJ whole genome shotgun (WGS) entry which is preliminary data.</text>
</comment>
<feature type="compositionally biased region" description="Low complexity" evidence="4">
    <location>
        <begin position="1"/>
        <end position="14"/>
    </location>
</feature>
<feature type="region of interest" description="Disordered" evidence="4">
    <location>
        <begin position="64"/>
        <end position="111"/>
    </location>
</feature>
<sequence length="669" mass="76097">MDAFSSSSSRPSWSKALYKKPREPTVTLPLLARRSSGQLTRKDSLHSYLLEANGRENYSRSQLRAMASSKLQPSSNNARIHSNTERLTPLDPASFNKTRKPQRRALPEPIQATINGVLATEALSERGESRDDSPHEPETPIPEVKRTSPCKAQLQSRRPEWNRYIRRIMMTNGIRGSTLARYRRLVGIVARKNLTQSYAGAAERVVRYRLEFQSAAMIQALAVGFLNRKRRAKLLQRTRAATRIQYVWRRVLELKKQQKKAEAIRIETLDTLLRLGATRSIQRSYRKHRHACYLREEERRQQEHAGMLQKARLKLLQRYQTWRESSKRSKNDQFSAVGKILESNYQVDADKIPDCKVATTCASTVRNEIADAETSRVEAHEVILDRTEQSSVPINTLPCQTDQRSIDEEATEENSLPQYQSTEANQDEPESSSLQNDRDGDVSTSLLFPKVDQLEVAITVNTEPDDDNKSEQNNEDTGKIETPEVSSDPHSFESDLDQVDDVEMEELGTVAATTTETTAIARATATKRIAYFLLPKLQSRLAQKTHVAIQIQCLVRSYLAKKCMARVRLAALHSLRAQLLATWLPVREFDSKERQSDDSTPNNEEDDFDSELQRNQSSLHTGSDDYTHVLPTRNGQIPPGVPLLQSSAGVPLLSLWKWNWPSERWISNQ</sequence>
<keyword evidence="6" id="KW-1185">Reference proteome</keyword>
<feature type="region of interest" description="Disordered" evidence="4">
    <location>
        <begin position="1"/>
        <end position="20"/>
    </location>
</feature>
<dbReference type="PANTHER" id="PTHR22706">
    <property type="entry name" value="ASSEMBLY FACTOR FOR SPINDLE MICROTUBULES"/>
    <property type="match status" value="1"/>
</dbReference>
<feature type="compositionally biased region" description="Basic and acidic residues" evidence="4">
    <location>
        <begin position="467"/>
        <end position="482"/>
    </location>
</feature>
<protein>
    <recommendedName>
        <fullName evidence="7">DUF4005 domain-containing protein</fullName>
    </recommendedName>
</protein>
<proteinExistence type="predicted"/>
<evidence type="ECO:0000256" key="2">
    <source>
        <dbReference type="ARBA" id="ARBA00022490"/>
    </source>
</evidence>
<evidence type="ECO:0000313" key="6">
    <source>
        <dbReference type="Proteomes" id="UP001632037"/>
    </source>
</evidence>
<evidence type="ECO:0000256" key="3">
    <source>
        <dbReference type="ARBA" id="ARBA00022860"/>
    </source>
</evidence>
<dbReference type="GO" id="GO:0005737">
    <property type="term" value="C:cytoplasm"/>
    <property type="evidence" value="ECO:0007669"/>
    <property type="project" value="UniProtKB-SubCell"/>
</dbReference>
<dbReference type="GO" id="GO:0005516">
    <property type="term" value="F:calmodulin binding"/>
    <property type="evidence" value="ECO:0007669"/>
    <property type="project" value="UniProtKB-KW"/>
</dbReference>
<feature type="compositionally biased region" description="Basic and acidic residues" evidence="4">
    <location>
        <begin position="123"/>
        <end position="146"/>
    </location>
</feature>
<dbReference type="PROSITE" id="PS50096">
    <property type="entry name" value="IQ"/>
    <property type="match status" value="1"/>
</dbReference>
<evidence type="ECO:0000313" key="5">
    <source>
        <dbReference type="EMBL" id="KAL3667848.1"/>
    </source>
</evidence>
<keyword evidence="2" id="KW-0963">Cytoplasm</keyword>
<feature type="region of interest" description="Disordered" evidence="4">
    <location>
        <begin position="591"/>
        <end position="632"/>
    </location>
</feature>
<gene>
    <name evidence="5" type="ORF">V7S43_007398</name>
</gene>
<feature type="region of interest" description="Disordered" evidence="4">
    <location>
        <begin position="123"/>
        <end position="156"/>
    </location>
</feature>
<evidence type="ECO:0000256" key="4">
    <source>
        <dbReference type="SAM" id="MobiDB-lite"/>
    </source>
</evidence>
<organism evidence="5 6">
    <name type="scientific">Phytophthora oleae</name>
    <dbReference type="NCBI Taxonomy" id="2107226"/>
    <lineage>
        <taxon>Eukaryota</taxon>
        <taxon>Sar</taxon>
        <taxon>Stramenopiles</taxon>
        <taxon>Oomycota</taxon>
        <taxon>Peronosporomycetes</taxon>
        <taxon>Peronosporales</taxon>
        <taxon>Peronosporaceae</taxon>
        <taxon>Phytophthora</taxon>
    </lineage>
</organism>
<dbReference type="EMBL" id="JBIMZQ010000013">
    <property type="protein sequence ID" value="KAL3667848.1"/>
    <property type="molecule type" value="Genomic_DNA"/>
</dbReference>
<feature type="region of interest" description="Disordered" evidence="4">
    <location>
        <begin position="460"/>
        <end position="492"/>
    </location>
</feature>
<dbReference type="Proteomes" id="UP001632037">
    <property type="component" value="Unassembled WGS sequence"/>
</dbReference>
<feature type="compositionally biased region" description="Polar residues" evidence="4">
    <location>
        <begin position="69"/>
        <end position="81"/>
    </location>
</feature>
<dbReference type="PANTHER" id="PTHR22706:SF1">
    <property type="entry name" value="ASSEMBLY FACTOR FOR SPINDLE MICROTUBULES"/>
    <property type="match status" value="1"/>
</dbReference>
<dbReference type="AlphaFoldDB" id="A0ABD3FLU7"/>
<evidence type="ECO:0008006" key="7">
    <source>
        <dbReference type="Google" id="ProtNLM"/>
    </source>
</evidence>
<feature type="region of interest" description="Disordered" evidence="4">
    <location>
        <begin position="393"/>
        <end position="443"/>
    </location>
</feature>
<name>A0ABD3FLU7_9STRA</name>
<accession>A0ABD3FLU7</accession>
<comment type="subcellular location">
    <subcellularLocation>
        <location evidence="1">Cytoplasm</location>
    </subcellularLocation>
</comment>
<reference evidence="5 6" key="1">
    <citation type="submission" date="2024-09" db="EMBL/GenBank/DDBJ databases">
        <title>Genome sequencing and assembly of Phytophthora oleae, isolate VK10A, causative agent of rot of olive drupes.</title>
        <authorList>
            <person name="Conti Taguali S."/>
            <person name="Riolo M."/>
            <person name="La Spada F."/>
            <person name="Cacciola S.O."/>
            <person name="Dionisio G."/>
        </authorList>
    </citation>
    <scope>NUCLEOTIDE SEQUENCE [LARGE SCALE GENOMIC DNA]</scope>
    <source>
        <strain evidence="5 6">VK10A</strain>
    </source>
</reference>
<evidence type="ECO:0000256" key="1">
    <source>
        <dbReference type="ARBA" id="ARBA00004496"/>
    </source>
</evidence>
<feature type="compositionally biased region" description="Polar residues" evidence="4">
    <location>
        <begin position="413"/>
        <end position="424"/>
    </location>
</feature>
<feature type="compositionally biased region" description="Polar residues" evidence="4">
    <location>
        <begin position="393"/>
        <end position="403"/>
    </location>
</feature>
<keyword evidence="3" id="KW-0112">Calmodulin-binding</keyword>
<dbReference type="InterPro" id="IPR051185">
    <property type="entry name" value="ASPM"/>
</dbReference>